<accession>Q72TQ8</accession>
<evidence type="ECO:0000313" key="14">
    <source>
        <dbReference type="Proteomes" id="UP000007037"/>
    </source>
</evidence>
<evidence type="ECO:0000256" key="3">
    <source>
        <dbReference type="ARBA" id="ARBA00009183"/>
    </source>
</evidence>
<evidence type="ECO:0000256" key="1">
    <source>
        <dbReference type="ARBA" id="ARBA00001974"/>
    </source>
</evidence>
<evidence type="ECO:0000256" key="12">
    <source>
        <dbReference type="ARBA" id="ARBA00023136"/>
    </source>
</evidence>
<keyword evidence="10" id="KW-0560">Oxidoreductase</keyword>
<dbReference type="PANTHER" id="PTHR23023">
    <property type="entry name" value="DIMETHYLANILINE MONOOXYGENASE"/>
    <property type="match status" value="1"/>
</dbReference>
<proteinExistence type="inferred from homology"/>
<keyword evidence="12" id="KW-0472">Membrane</keyword>
<evidence type="ECO:0000256" key="4">
    <source>
        <dbReference type="ARBA" id="ARBA00022630"/>
    </source>
</evidence>
<dbReference type="AlphaFoldDB" id="Q72TQ8"/>
<keyword evidence="11 13" id="KW-0503">Monooxygenase</keyword>
<dbReference type="HOGENOM" id="CLU_006909_8_3_12"/>
<name>Q72TQ8_LEPIC</name>
<dbReference type="Proteomes" id="UP000007037">
    <property type="component" value="Chromosome I"/>
</dbReference>
<sequence length="468" mass="53882">MISRMISKRKEDRMKSNARVCVVGAGPSGIAAGKNCVEYGLDVVIFEKNDKVGGNWVFNAKTGHSSVYENTHIISSKVWSEYEDFPMPEDYPEYPNHKQLQAYFESYAKHFGVYKKIRFHHTIQKITKTPNEEWKVEYTNASKKKKVEFFDVLMVANGHHWDPKYPEYEGKFTGKFLHSHDFKGVTNEWKGKDILVIGAGNSACDVAVESARVANSVKLSMRSPQWFFPKFLFGMPSDVFAAKTPNWIPSIIKQFALSKLIYILQGSYKNYGLPENKNLALSHHPTLNSDLLDFIRHGRINPRPAIKKLHGKEVEFIDGTKERFDIICACTGFWTTFPFFDKSFIDFQHVEKIPLFRKMIHNDFQNLYFIGLFQPVGCIWPMADYQAKLACLEILGKYKRPKNLKAAIQYEIDHPHFTFERGQRHAVEVDYHSFRKELRLELLKAGVDIGKPPGGNKSLYKNFPKAAS</sequence>
<comment type="cofactor">
    <cofactor evidence="1">
        <name>FAD</name>
        <dbReference type="ChEBI" id="CHEBI:57692"/>
    </cofactor>
</comment>
<dbReference type="SUPFAM" id="SSF51905">
    <property type="entry name" value="FAD/NAD(P)-binding domain"/>
    <property type="match status" value="2"/>
</dbReference>
<evidence type="ECO:0000313" key="13">
    <source>
        <dbReference type="EMBL" id="AAS69570.1"/>
    </source>
</evidence>
<dbReference type="InterPro" id="IPR000960">
    <property type="entry name" value="Flavin_mOase"/>
</dbReference>
<keyword evidence="4" id="KW-0285">Flavoprotein</keyword>
<comment type="subcellular location">
    <subcellularLocation>
        <location evidence="2">Endoplasmic reticulum membrane</location>
        <topology evidence="2">Single-pass membrane protein</topology>
    </subcellularLocation>
</comment>
<evidence type="ECO:0000256" key="9">
    <source>
        <dbReference type="ARBA" id="ARBA00022989"/>
    </source>
</evidence>
<comment type="similarity">
    <text evidence="3">Belongs to the FMO family.</text>
</comment>
<dbReference type="GO" id="GO:0004499">
    <property type="term" value="F:N,N-dimethylaniline monooxygenase activity"/>
    <property type="evidence" value="ECO:0007669"/>
    <property type="project" value="InterPro"/>
</dbReference>
<dbReference type="KEGG" id="lic:LIC_10959"/>
<dbReference type="InterPro" id="IPR020946">
    <property type="entry name" value="Flavin_mOase-like"/>
</dbReference>
<dbReference type="InterPro" id="IPR036188">
    <property type="entry name" value="FAD/NAD-bd_sf"/>
</dbReference>
<dbReference type="EMBL" id="AE016823">
    <property type="protein sequence ID" value="AAS69570.1"/>
    <property type="molecule type" value="Genomic_DNA"/>
</dbReference>
<dbReference type="GO" id="GO:0050660">
    <property type="term" value="F:flavin adenine dinucleotide binding"/>
    <property type="evidence" value="ECO:0007669"/>
    <property type="project" value="InterPro"/>
</dbReference>
<dbReference type="Gene3D" id="3.50.50.60">
    <property type="entry name" value="FAD/NAD(P)-binding domain"/>
    <property type="match status" value="1"/>
</dbReference>
<gene>
    <name evidence="13" type="ordered locus">LIC_10959</name>
</gene>
<keyword evidence="9" id="KW-1133">Transmembrane helix</keyword>
<dbReference type="Pfam" id="PF00743">
    <property type="entry name" value="FMO-like"/>
    <property type="match status" value="1"/>
</dbReference>
<keyword evidence="8" id="KW-0521">NADP</keyword>
<evidence type="ECO:0000256" key="2">
    <source>
        <dbReference type="ARBA" id="ARBA00004389"/>
    </source>
</evidence>
<dbReference type="PRINTS" id="PR00370">
    <property type="entry name" value="FMOXYGENASE"/>
</dbReference>
<protein>
    <submittedName>
        <fullName evidence="13">Monooxygenase</fullName>
    </submittedName>
</protein>
<reference evidence="13 14" key="1">
    <citation type="journal article" date="2004" name="J. Bacteriol.">
        <title>Comparative genomics of two Leptospira interrogans serovars reveals novel insights into physiology and pathogenesis.</title>
        <authorList>
            <person name="Nascimento A.L."/>
            <person name="Ko A.I."/>
            <person name="Martins E.A."/>
            <person name="Monteiro-Vitorello C.B."/>
            <person name="Ho P.L."/>
            <person name="Haake D.A."/>
            <person name="Verjovski-Almeida S."/>
            <person name="Hartskeerl R.A."/>
            <person name="Marques M.V."/>
            <person name="Oliveira M.C."/>
            <person name="Menck C.F."/>
            <person name="Leite L.C."/>
            <person name="Carrer H."/>
            <person name="Coutinho L.L."/>
            <person name="Degrave W.M."/>
            <person name="Dellagostin O.A."/>
            <person name="El-Dorry H."/>
            <person name="Ferro E.S."/>
            <person name="Ferro M.I."/>
            <person name="Furlan L.R."/>
            <person name="Gamberini M."/>
            <person name="Giglioti E.A."/>
            <person name="Goes-Neto A."/>
            <person name="Goldman G.H."/>
            <person name="Goldman M.H."/>
            <person name="Harakava R."/>
            <person name="Jeronimo S.M."/>
            <person name="Junqueira-De-Azevedo I.L."/>
            <person name="Kimura E.T."/>
            <person name="Kuramae E.E."/>
            <person name="Lemos E.G."/>
            <person name="Lemos M.V."/>
            <person name="Marino C.L."/>
            <person name="Nunes L.R."/>
            <person name="De Oliveira R.C."/>
            <person name="Pereira G.G."/>
            <person name="Reis M.S."/>
            <person name="Schriefer A."/>
            <person name="Siqueira W.J."/>
            <person name="Sommer P."/>
            <person name="Tsai S.M."/>
            <person name="Simpson A.J."/>
            <person name="Ferro J.A."/>
            <person name="Camargo L.E."/>
            <person name="Kitajima J.P."/>
            <person name="Setubal J.C."/>
            <person name="Van Sluys M.A."/>
        </authorList>
    </citation>
    <scope>NUCLEOTIDE SEQUENCE [LARGE SCALE GENOMIC DNA]</scope>
    <source>
        <strain evidence="13 14">Fiocruz L1-130</strain>
    </source>
</reference>
<evidence type="ECO:0000256" key="5">
    <source>
        <dbReference type="ARBA" id="ARBA00022692"/>
    </source>
</evidence>
<dbReference type="InterPro" id="IPR050346">
    <property type="entry name" value="FMO-like"/>
</dbReference>
<evidence type="ECO:0000256" key="6">
    <source>
        <dbReference type="ARBA" id="ARBA00022824"/>
    </source>
</evidence>
<evidence type="ECO:0000256" key="11">
    <source>
        <dbReference type="ARBA" id="ARBA00023033"/>
    </source>
</evidence>
<dbReference type="PIRSF" id="PIRSF000332">
    <property type="entry name" value="FMO"/>
    <property type="match status" value="1"/>
</dbReference>
<evidence type="ECO:0000256" key="10">
    <source>
        <dbReference type="ARBA" id="ARBA00023002"/>
    </source>
</evidence>
<keyword evidence="5" id="KW-0812">Transmembrane</keyword>
<evidence type="ECO:0000256" key="7">
    <source>
        <dbReference type="ARBA" id="ARBA00022827"/>
    </source>
</evidence>
<evidence type="ECO:0000256" key="8">
    <source>
        <dbReference type="ARBA" id="ARBA00022857"/>
    </source>
</evidence>
<keyword evidence="6" id="KW-0256">Endoplasmic reticulum</keyword>
<keyword evidence="7" id="KW-0274">FAD</keyword>
<organism evidence="13 14">
    <name type="scientific">Leptospira interrogans serogroup Icterohaemorrhagiae serovar copenhageni (strain Fiocruz L1-130)</name>
    <dbReference type="NCBI Taxonomy" id="267671"/>
    <lineage>
        <taxon>Bacteria</taxon>
        <taxon>Pseudomonadati</taxon>
        <taxon>Spirochaetota</taxon>
        <taxon>Spirochaetia</taxon>
        <taxon>Leptospirales</taxon>
        <taxon>Leptospiraceae</taxon>
        <taxon>Leptospira</taxon>
    </lineage>
</organism>
<dbReference type="GO" id="GO:0050661">
    <property type="term" value="F:NADP binding"/>
    <property type="evidence" value="ECO:0007669"/>
    <property type="project" value="InterPro"/>
</dbReference>
<dbReference type="FunFam" id="3.50.50.60:FF:000159">
    <property type="entry name" value="Dimethylaniline monooxygenase [N-oxide-forming]"/>
    <property type="match status" value="1"/>
</dbReference>